<dbReference type="Pfam" id="PF03845">
    <property type="entry name" value="Spore_permease"/>
    <property type="match status" value="1"/>
</dbReference>
<accession>A0ABT4CN38</accession>
<evidence type="ECO:0000256" key="2">
    <source>
        <dbReference type="ARBA" id="ARBA00007998"/>
    </source>
</evidence>
<feature type="transmembrane region" description="Helical" evidence="8">
    <location>
        <begin position="147"/>
        <end position="164"/>
    </location>
</feature>
<keyword evidence="10" id="KW-1185">Reference proteome</keyword>
<evidence type="ECO:0000256" key="8">
    <source>
        <dbReference type="SAM" id="Phobius"/>
    </source>
</evidence>
<dbReference type="Proteomes" id="UP001079657">
    <property type="component" value="Unassembled WGS sequence"/>
</dbReference>
<keyword evidence="4" id="KW-0309">Germination</keyword>
<dbReference type="EMBL" id="JAPQES010000001">
    <property type="protein sequence ID" value="MCY6369853.1"/>
    <property type="molecule type" value="Genomic_DNA"/>
</dbReference>
<feature type="transmembrane region" description="Helical" evidence="8">
    <location>
        <begin position="118"/>
        <end position="135"/>
    </location>
</feature>
<evidence type="ECO:0000256" key="3">
    <source>
        <dbReference type="ARBA" id="ARBA00022448"/>
    </source>
</evidence>
<feature type="transmembrane region" description="Helical" evidence="8">
    <location>
        <begin position="271"/>
        <end position="290"/>
    </location>
</feature>
<evidence type="ECO:0000256" key="5">
    <source>
        <dbReference type="ARBA" id="ARBA00022692"/>
    </source>
</evidence>
<reference evidence="9" key="1">
    <citation type="submission" date="2022-12" db="EMBL/GenBank/DDBJ databases">
        <authorList>
            <person name="Wang J."/>
        </authorList>
    </citation>
    <scope>NUCLEOTIDE SEQUENCE</scope>
    <source>
        <strain evidence="9">HY-42-06</strain>
    </source>
</reference>
<organism evidence="9 10">
    <name type="scientific">Clostridium ganghwense</name>
    <dbReference type="NCBI Taxonomy" id="312089"/>
    <lineage>
        <taxon>Bacteria</taxon>
        <taxon>Bacillati</taxon>
        <taxon>Bacillota</taxon>
        <taxon>Clostridia</taxon>
        <taxon>Eubacteriales</taxon>
        <taxon>Clostridiaceae</taxon>
        <taxon>Clostridium</taxon>
    </lineage>
</organism>
<name>A0ABT4CN38_9CLOT</name>
<keyword evidence="5 8" id="KW-0812">Transmembrane</keyword>
<evidence type="ECO:0000256" key="4">
    <source>
        <dbReference type="ARBA" id="ARBA00022544"/>
    </source>
</evidence>
<gene>
    <name evidence="9" type="ORF">OXH55_04345</name>
</gene>
<evidence type="ECO:0000256" key="6">
    <source>
        <dbReference type="ARBA" id="ARBA00022989"/>
    </source>
</evidence>
<sequence>MDNRNIISKYDLFVSLIVTVIGTGSFSYSRELSERVGSEGWIVILFTGVIVAILLYLVHKAIQLNNYDRLLDILHNNFGNIFGNFIAVLIAISGIFVVALQMRIFIEVTKMYLLEKTPTEFMIFTMILTGTFFIRGEFESIIRFNEIAFWLTFIPILLTIPFILKGGDFTNILPVFTYEPIEYLKASKTSFFSFLGFGIIYMLFPYVKEKNKISKTVSRSLGFIVGFYLIITATSLVVFSKKYNSQLLWPAISMFFTVDIPGAFVERWEGIAMVFWILFYFTTYINIYYFDAEIIRDVFHLEDTKISLMLIIPFIYAMALYPGNVAEVYDIQSKIIPYIDTTIIGILPIVLLIIAFFKTRRVKNEV</sequence>
<evidence type="ECO:0000313" key="9">
    <source>
        <dbReference type="EMBL" id="MCY6369853.1"/>
    </source>
</evidence>
<dbReference type="PANTHER" id="PTHR34975:SF2">
    <property type="entry name" value="SPORE GERMINATION PROTEIN A2"/>
    <property type="match status" value="1"/>
</dbReference>
<keyword evidence="3" id="KW-0813">Transport</keyword>
<feature type="transmembrane region" description="Helical" evidence="8">
    <location>
        <begin position="41"/>
        <end position="62"/>
    </location>
</feature>
<feature type="transmembrane region" description="Helical" evidence="8">
    <location>
        <begin position="12"/>
        <end position="29"/>
    </location>
</feature>
<dbReference type="RefSeq" id="WP_268048237.1">
    <property type="nucleotide sequence ID" value="NZ_JAPQES010000001.1"/>
</dbReference>
<feature type="transmembrane region" description="Helical" evidence="8">
    <location>
        <begin position="306"/>
        <end position="323"/>
    </location>
</feature>
<comment type="subcellular location">
    <subcellularLocation>
        <location evidence="1">Membrane</location>
        <topology evidence="1">Multi-pass membrane protein</topology>
    </subcellularLocation>
</comment>
<evidence type="ECO:0000256" key="1">
    <source>
        <dbReference type="ARBA" id="ARBA00004141"/>
    </source>
</evidence>
<dbReference type="PANTHER" id="PTHR34975">
    <property type="entry name" value="SPORE GERMINATION PROTEIN A2"/>
    <property type="match status" value="1"/>
</dbReference>
<protein>
    <submittedName>
        <fullName evidence="9">Endospore germination permease</fullName>
    </submittedName>
</protein>
<evidence type="ECO:0000256" key="7">
    <source>
        <dbReference type="ARBA" id="ARBA00023136"/>
    </source>
</evidence>
<evidence type="ECO:0000313" key="10">
    <source>
        <dbReference type="Proteomes" id="UP001079657"/>
    </source>
</evidence>
<feature type="transmembrane region" description="Helical" evidence="8">
    <location>
        <begin position="82"/>
        <end position="106"/>
    </location>
</feature>
<comment type="similarity">
    <text evidence="2">Belongs to the amino acid-polyamine-organocation (APC) superfamily. Spore germination protein (SGP) (TC 2.A.3.9) family.</text>
</comment>
<keyword evidence="6 8" id="KW-1133">Transmembrane helix</keyword>
<feature type="transmembrane region" description="Helical" evidence="8">
    <location>
        <begin position="191"/>
        <end position="208"/>
    </location>
</feature>
<comment type="caution">
    <text evidence="9">The sequence shown here is derived from an EMBL/GenBank/DDBJ whole genome shotgun (WGS) entry which is preliminary data.</text>
</comment>
<dbReference type="InterPro" id="IPR004761">
    <property type="entry name" value="Spore_GerAB"/>
</dbReference>
<feature type="transmembrane region" description="Helical" evidence="8">
    <location>
        <begin position="220"/>
        <end position="240"/>
    </location>
</feature>
<keyword evidence="7 8" id="KW-0472">Membrane</keyword>
<feature type="transmembrane region" description="Helical" evidence="8">
    <location>
        <begin position="335"/>
        <end position="357"/>
    </location>
</feature>
<proteinExistence type="inferred from homology"/>
<dbReference type="NCBIfam" id="TIGR00912">
    <property type="entry name" value="2A0309"/>
    <property type="match status" value="1"/>
</dbReference>